<reference evidence="1" key="1">
    <citation type="submission" date="2013-05" db="EMBL/GenBank/DDBJ databases">
        <title>Genome assembly of Cystobacter fuscus DSM 2262.</title>
        <authorList>
            <person name="Sharma G."/>
            <person name="Khatri I."/>
            <person name="Kaur C."/>
            <person name="Mayilraj S."/>
            <person name="Subramanian S."/>
        </authorList>
    </citation>
    <scope>NUCLEOTIDE SEQUENCE [LARGE SCALE GENOMIC DNA]</scope>
    <source>
        <strain evidence="1">DSM 2262</strain>
    </source>
</reference>
<keyword evidence="2" id="KW-1185">Reference proteome</keyword>
<sequence length="41" mass="4776">MLKQRQEHIKFASIGECVDGHLHWKQSRPLLLWLVRIGPPG</sequence>
<protein>
    <submittedName>
        <fullName evidence="1">Uncharacterized protein</fullName>
    </submittedName>
</protein>
<evidence type="ECO:0000313" key="2">
    <source>
        <dbReference type="Proteomes" id="UP000011682"/>
    </source>
</evidence>
<name>S9NWK4_CYSF2</name>
<evidence type="ECO:0000313" key="1">
    <source>
        <dbReference type="EMBL" id="EPX55286.1"/>
    </source>
</evidence>
<organism evidence="1 2">
    <name type="scientific">Cystobacter fuscus (strain ATCC 25194 / DSM 2262 / NBRC 100088 / M29)</name>
    <dbReference type="NCBI Taxonomy" id="1242864"/>
    <lineage>
        <taxon>Bacteria</taxon>
        <taxon>Pseudomonadati</taxon>
        <taxon>Myxococcota</taxon>
        <taxon>Myxococcia</taxon>
        <taxon>Myxococcales</taxon>
        <taxon>Cystobacterineae</taxon>
        <taxon>Archangiaceae</taxon>
        <taxon>Cystobacter</taxon>
    </lineage>
</organism>
<dbReference type="EMBL" id="ANAH02000073">
    <property type="protein sequence ID" value="EPX55286.1"/>
    <property type="molecule type" value="Genomic_DNA"/>
</dbReference>
<gene>
    <name evidence="1" type="ORF">D187_009495</name>
</gene>
<dbReference type="Proteomes" id="UP000011682">
    <property type="component" value="Unassembled WGS sequence"/>
</dbReference>
<comment type="caution">
    <text evidence="1">The sequence shown here is derived from an EMBL/GenBank/DDBJ whole genome shotgun (WGS) entry which is preliminary data.</text>
</comment>
<proteinExistence type="predicted"/>
<accession>S9NWK4</accession>
<dbReference type="AlphaFoldDB" id="S9NWK4"/>